<keyword evidence="2" id="KW-1185">Reference proteome</keyword>
<protein>
    <submittedName>
        <fullName evidence="1">Uncharacterized protein</fullName>
    </submittedName>
</protein>
<dbReference type="EMBL" id="PJCJ01000024">
    <property type="protein sequence ID" value="PLV09475.1"/>
    <property type="molecule type" value="Genomic_DNA"/>
</dbReference>
<gene>
    <name evidence="1" type="ORF">CXG47_24305</name>
</gene>
<reference evidence="1 2" key="1">
    <citation type="submission" date="2017-12" db="EMBL/GenBank/DDBJ databases">
        <title>Detection of the carbapenemase gene blaVIM-5 in members of the Pseudomonas putida group isolated from polluted Nigerian wetlands.</title>
        <authorList>
            <person name="Adelowo O."/>
            <person name="Vollmers J."/>
            <person name="Maeusezahl I."/>
            <person name="Kaster A.-K."/>
            <person name="Mueller J.A."/>
        </authorList>
    </citation>
    <scope>NUCLEOTIDE SEQUENCE [LARGE SCALE GENOMIC DNA]</scope>
    <source>
        <strain evidence="1 2">MR69</strain>
    </source>
</reference>
<comment type="caution">
    <text evidence="1">The sequence shown here is derived from an EMBL/GenBank/DDBJ whole genome shotgun (WGS) entry which is preliminary data.</text>
</comment>
<evidence type="ECO:0000313" key="1">
    <source>
        <dbReference type="EMBL" id="PLV09475.1"/>
    </source>
</evidence>
<evidence type="ECO:0000313" key="2">
    <source>
        <dbReference type="Proteomes" id="UP000234744"/>
    </source>
</evidence>
<accession>A0ABX4TVK3</accession>
<organism evidence="1 2">
    <name type="scientific">Pseudomonas plecoglossicida</name>
    <dbReference type="NCBI Taxonomy" id="70775"/>
    <lineage>
        <taxon>Bacteria</taxon>
        <taxon>Pseudomonadati</taxon>
        <taxon>Pseudomonadota</taxon>
        <taxon>Gammaproteobacteria</taxon>
        <taxon>Pseudomonadales</taxon>
        <taxon>Pseudomonadaceae</taxon>
        <taxon>Pseudomonas</taxon>
    </lineage>
</organism>
<dbReference type="Proteomes" id="UP000234744">
    <property type="component" value="Unassembled WGS sequence"/>
</dbReference>
<proteinExistence type="predicted"/>
<name>A0ABX4TVK3_PSEDL</name>
<sequence>MTSEAHKMIWQSWYWKQPLLKMADRLEHLKTASALSDEELAQVERDIFIGFYSVRKLLEAPVKITDKTRHRSIALHKHPNLKRVTWRNNHRLDELYDLSKASQEGRDVMFVCGRIIHSFVFAPCMSEGRGLDGAFFSSDLDKDKCLYFISIDEVISLFRQVGNDDPCDIKWSRDPETGKETLIVK</sequence>